<gene>
    <name evidence="2" type="ORF">PROQFM164_S02g001664</name>
</gene>
<sequence length="297" mass="32928">MIDRFLLEAMLASDLAKRTDAPLLLIFCHGLPNYHLCLNDSNESKGLSILALKAVLEPGARVTLVTTAYYSGGWATTPELNITSMTAAGGLHTNPDEELHKGLSNAWGASLSVGRTCESIFASTQFQTLSSATSPLLDARESSNSSDQLSLQPEEPNDQQTLSYNSFCQSVLDTCQNSVTRLGNRQCFTFSAQDDRWEYSWTGRTGIPLAHFECRWKQMKPYPYTGPEDIRALRNQDPGNATFTVSDPNKVGGVRTTRDSEIIENITALIAQYRIKEMARMFHATYRGDWNRGRAVA</sequence>
<keyword evidence="3" id="KW-1185">Reference proteome</keyword>
<dbReference type="Proteomes" id="UP000030686">
    <property type="component" value="Unassembled WGS sequence"/>
</dbReference>
<evidence type="ECO:0000313" key="3">
    <source>
        <dbReference type="Proteomes" id="UP000030686"/>
    </source>
</evidence>
<feature type="compositionally biased region" description="Polar residues" evidence="1">
    <location>
        <begin position="142"/>
        <end position="151"/>
    </location>
</feature>
<dbReference type="AlphaFoldDB" id="W6QBH8"/>
<dbReference type="STRING" id="1365484.W6QBH8"/>
<reference evidence="2" key="1">
    <citation type="journal article" date="2014" name="Nat. Commun.">
        <title>Multiple recent horizontal transfers of a large genomic region in cheese making fungi.</title>
        <authorList>
            <person name="Cheeseman K."/>
            <person name="Ropars J."/>
            <person name="Renault P."/>
            <person name="Dupont J."/>
            <person name="Gouzy J."/>
            <person name="Branca A."/>
            <person name="Abraham A.L."/>
            <person name="Ceppi M."/>
            <person name="Conseiller E."/>
            <person name="Debuchy R."/>
            <person name="Malagnac F."/>
            <person name="Goarin A."/>
            <person name="Silar P."/>
            <person name="Lacoste S."/>
            <person name="Sallet E."/>
            <person name="Bensimon A."/>
            <person name="Giraud T."/>
            <person name="Brygoo Y."/>
        </authorList>
    </citation>
    <scope>NUCLEOTIDE SEQUENCE [LARGE SCALE GENOMIC DNA]</scope>
    <source>
        <strain evidence="2">FM164</strain>
    </source>
</reference>
<feature type="region of interest" description="Disordered" evidence="1">
    <location>
        <begin position="137"/>
        <end position="160"/>
    </location>
</feature>
<dbReference type="EMBL" id="HG792016">
    <property type="protein sequence ID" value="CDM31514.1"/>
    <property type="molecule type" value="Genomic_DNA"/>
</dbReference>
<evidence type="ECO:0000256" key="1">
    <source>
        <dbReference type="SAM" id="MobiDB-lite"/>
    </source>
</evidence>
<evidence type="ECO:0000313" key="2">
    <source>
        <dbReference type="EMBL" id="CDM31514.1"/>
    </source>
</evidence>
<organism evidence="2 3">
    <name type="scientific">Penicillium roqueforti (strain FM164)</name>
    <dbReference type="NCBI Taxonomy" id="1365484"/>
    <lineage>
        <taxon>Eukaryota</taxon>
        <taxon>Fungi</taxon>
        <taxon>Dikarya</taxon>
        <taxon>Ascomycota</taxon>
        <taxon>Pezizomycotina</taxon>
        <taxon>Eurotiomycetes</taxon>
        <taxon>Eurotiomycetidae</taxon>
        <taxon>Eurotiales</taxon>
        <taxon>Aspergillaceae</taxon>
        <taxon>Penicillium</taxon>
    </lineage>
</organism>
<protein>
    <submittedName>
        <fullName evidence="2">Genomic scaffold, ProqFM164S02</fullName>
    </submittedName>
</protein>
<name>W6QBH8_PENRF</name>
<accession>W6QBH8</accession>
<dbReference type="OrthoDB" id="3000060at2759"/>
<proteinExistence type="predicted"/>